<evidence type="ECO:0000256" key="2">
    <source>
        <dbReference type="ARBA" id="ARBA00004691"/>
    </source>
</evidence>
<dbReference type="InterPro" id="IPR042119">
    <property type="entry name" value="QueA_dom2"/>
</dbReference>
<dbReference type="GO" id="GO:0051075">
    <property type="term" value="F:S-adenosylmethionine:tRNA ribosyltransferase-isomerase activity"/>
    <property type="evidence" value="ECO:0007669"/>
    <property type="project" value="UniProtKB-EC"/>
</dbReference>
<keyword evidence="4 13" id="KW-0963">Cytoplasm</keyword>
<dbReference type="NCBIfam" id="NF001140">
    <property type="entry name" value="PRK00147.1"/>
    <property type="match status" value="1"/>
</dbReference>
<dbReference type="STRING" id="1123382.SAMN02745221_01409"/>
<protein>
    <recommendedName>
        <fullName evidence="11 13">S-adenosylmethionine:tRNA ribosyltransferase-isomerase</fullName>
        <ecNumber evidence="10 13">2.4.99.17</ecNumber>
    </recommendedName>
    <alternativeName>
        <fullName evidence="12 13">Queuosine biosynthesis protein QueA</fullName>
    </alternativeName>
</protein>
<comment type="similarity">
    <text evidence="9 13">Belongs to the QueA family.</text>
</comment>
<accession>A0A1M5P9J8</accession>
<evidence type="ECO:0000256" key="13">
    <source>
        <dbReference type="HAMAP-Rule" id="MF_00113"/>
    </source>
</evidence>
<evidence type="ECO:0000256" key="11">
    <source>
        <dbReference type="ARBA" id="ARBA00069325"/>
    </source>
</evidence>
<organism evidence="14 15">
    <name type="scientific">Thermosyntropha lipolytica DSM 11003</name>
    <dbReference type="NCBI Taxonomy" id="1123382"/>
    <lineage>
        <taxon>Bacteria</taxon>
        <taxon>Bacillati</taxon>
        <taxon>Bacillota</taxon>
        <taxon>Clostridia</taxon>
        <taxon>Eubacteriales</taxon>
        <taxon>Syntrophomonadaceae</taxon>
        <taxon>Thermosyntropha</taxon>
    </lineage>
</organism>
<dbReference type="PANTHER" id="PTHR30307:SF0">
    <property type="entry name" value="S-ADENOSYLMETHIONINE:TRNA RIBOSYLTRANSFERASE-ISOMERASE"/>
    <property type="match status" value="1"/>
</dbReference>
<comment type="pathway">
    <text evidence="2 13">tRNA modification; tRNA-queuosine biosynthesis.</text>
</comment>
<dbReference type="PANTHER" id="PTHR30307">
    <property type="entry name" value="S-ADENOSYLMETHIONINE:TRNA RIBOSYLTRANSFERASE-ISOMERASE"/>
    <property type="match status" value="1"/>
</dbReference>
<dbReference type="Gene3D" id="2.40.10.240">
    <property type="entry name" value="QueA-like"/>
    <property type="match status" value="1"/>
</dbReference>
<evidence type="ECO:0000256" key="12">
    <source>
        <dbReference type="ARBA" id="ARBA00076160"/>
    </source>
</evidence>
<dbReference type="Pfam" id="PF02547">
    <property type="entry name" value="Queuosine_synth"/>
    <property type="match status" value="1"/>
</dbReference>
<keyword evidence="14" id="KW-0413">Isomerase</keyword>
<keyword evidence="6 13" id="KW-0949">S-adenosyl-L-methionine</keyword>
<dbReference type="FunFam" id="2.40.10.240:FF:000002">
    <property type="entry name" value="S-adenosylmethionine:tRNA ribosyltransferase-isomerase"/>
    <property type="match status" value="1"/>
</dbReference>
<evidence type="ECO:0000256" key="4">
    <source>
        <dbReference type="ARBA" id="ARBA00022490"/>
    </source>
</evidence>
<evidence type="ECO:0000313" key="15">
    <source>
        <dbReference type="Proteomes" id="UP000242329"/>
    </source>
</evidence>
<dbReference type="EC" id="2.4.99.17" evidence="10 13"/>
<evidence type="ECO:0000256" key="3">
    <source>
        <dbReference type="ARBA" id="ARBA00011245"/>
    </source>
</evidence>
<keyword evidence="15" id="KW-1185">Reference proteome</keyword>
<dbReference type="GO" id="GO:0008616">
    <property type="term" value="P:tRNA queuosine(34) biosynthetic process"/>
    <property type="evidence" value="ECO:0007669"/>
    <property type="project" value="UniProtKB-UniRule"/>
</dbReference>
<evidence type="ECO:0000256" key="10">
    <source>
        <dbReference type="ARBA" id="ARBA00066503"/>
    </source>
</evidence>
<dbReference type="InterPro" id="IPR036100">
    <property type="entry name" value="QueA_sf"/>
</dbReference>
<dbReference type="InterPro" id="IPR042118">
    <property type="entry name" value="QueA_dom1"/>
</dbReference>
<dbReference type="EMBL" id="FQWY01000021">
    <property type="protein sequence ID" value="SHG98446.1"/>
    <property type="molecule type" value="Genomic_DNA"/>
</dbReference>
<keyword evidence="5 13" id="KW-0808">Transferase</keyword>
<proteinExistence type="inferred from homology"/>
<dbReference type="Proteomes" id="UP000242329">
    <property type="component" value="Unassembled WGS sequence"/>
</dbReference>
<comment type="subunit">
    <text evidence="3 13">Monomer.</text>
</comment>
<dbReference type="UniPathway" id="UPA00392"/>
<dbReference type="GO" id="GO:0005737">
    <property type="term" value="C:cytoplasm"/>
    <property type="evidence" value="ECO:0007669"/>
    <property type="project" value="UniProtKB-SubCell"/>
</dbReference>
<dbReference type="FunFam" id="3.40.1780.10:FF:000001">
    <property type="entry name" value="S-adenosylmethionine:tRNA ribosyltransferase-isomerase"/>
    <property type="match status" value="1"/>
</dbReference>
<dbReference type="RefSeq" id="WP_073092054.1">
    <property type="nucleotide sequence ID" value="NZ_FQWY01000021.1"/>
</dbReference>
<gene>
    <name evidence="13" type="primary">queA</name>
    <name evidence="14" type="ORF">SAMN02745221_01409</name>
</gene>
<evidence type="ECO:0000256" key="8">
    <source>
        <dbReference type="ARBA" id="ARBA00052751"/>
    </source>
</evidence>
<sequence length="351" mass="40333">MNDKSYDIYHLKSYDYYLPEDLIAKFPVEPRDASRLLVLDRRTGRVEDKIFRDIIEYLKPGDTLVVNKTRVIPARLHGYKESGGKVEILLLKKRDEGWEALVRPAKRLRPGETVFFGEGVKVTAEIVDVSEVEGGRIIRFNNCPDDYQFIEEMGEMPLPPYIRRSAEESDKRRYQTVYAQETGSAAAPTAGLHFTEKLLYDLQAKGVNIAGIVLHVGIGTFRPVTCENIREHKMHREWYRIDEETARLLNNTRQEGRSIVAVGTTVVRTLETVYNDDYGFRAESGETEKFIYPGYKFKAVDKLITNFHLPGSSLLMLVAAFAGYENTMAAYRYAVENRYRFFSYGDAMFIK</sequence>
<evidence type="ECO:0000256" key="7">
    <source>
        <dbReference type="ARBA" id="ARBA00022785"/>
    </source>
</evidence>
<evidence type="ECO:0000256" key="1">
    <source>
        <dbReference type="ARBA" id="ARBA00004496"/>
    </source>
</evidence>
<dbReference type="OrthoDB" id="9805933at2"/>
<dbReference type="HAMAP" id="MF_00113">
    <property type="entry name" value="QueA"/>
    <property type="match status" value="1"/>
</dbReference>
<dbReference type="NCBIfam" id="TIGR00113">
    <property type="entry name" value="queA"/>
    <property type="match status" value="1"/>
</dbReference>
<dbReference type="Gene3D" id="3.40.1780.10">
    <property type="entry name" value="QueA-like"/>
    <property type="match status" value="1"/>
</dbReference>
<evidence type="ECO:0000256" key="6">
    <source>
        <dbReference type="ARBA" id="ARBA00022691"/>
    </source>
</evidence>
<evidence type="ECO:0000256" key="9">
    <source>
        <dbReference type="ARBA" id="ARBA00061210"/>
    </source>
</evidence>
<keyword evidence="7 13" id="KW-0671">Queuosine biosynthesis</keyword>
<dbReference type="SUPFAM" id="SSF111337">
    <property type="entry name" value="QueA-like"/>
    <property type="match status" value="1"/>
</dbReference>
<comment type="function">
    <text evidence="13">Transfers and isomerizes the ribose moiety from AdoMet to the 7-aminomethyl group of 7-deazaguanine (preQ1-tRNA) to give epoxyqueuosine (oQ-tRNA).</text>
</comment>
<comment type="catalytic activity">
    <reaction evidence="8 13">
        <text>7-aminomethyl-7-carbaguanosine(34) in tRNA + S-adenosyl-L-methionine = epoxyqueuosine(34) in tRNA + adenine + L-methionine + 2 H(+)</text>
        <dbReference type="Rhea" id="RHEA:32155"/>
        <dbReference type="Rhea" id="RHEA-COMP:10342"/>
        <dbReference type="Rhea" id="RHEA-COMP:18582"/>
        <dbReference type="ChEBI" id="CHEBI:15378"/>
        <dbReference type="ChEBI" id="CHEBI:16708"/>
        <dbReference type="ChEBI" id="CHEBI:57844"/>
        <dbReference type="ChEBI" id="CHEBI:59789"/>
        <dbReference type="ChEBI" id="CHEBI:82833"/>
        <dbReference type="ChEBI" id="CHEBI:194443"/>
        <dbReference type="EC" id="2.4.99.17"/>
    </reaction>
</comment>
<comment type="subcellular location">
    <subcellularLocation>
        <location evidence="1 13">Cytoplasm</location>
    </subcellularLocation>
</comment>
<dbReference type="AlphaFoldDB" id="A0A1M5P9J8"/>
<dbReference type="InterPro" id="IPR003699">
    <property type="entry name" value="QueA"/>
</dbReference>
<name>A0A1M5P9J8_9FIRM</name>
<evidence type="ECO:0000313" key="14">
    <source>
        <dbReference type="EMBL" id="SHG98446.1"/>
    </source>
</evidence>
<reference evidence="15" key="1">
    <citation type="submission" date="2016-11" db="EMBL/GenBank/DDBJ databases">
        <authorList>
            <person name="Varghese N."/>
            <person name="Submissions S."/>
        </authorList>
    </citation>
    <scope>NUCLEOTIDE SEQUENCE [LARGE SCALE GENOMIC DNA]</scope>
    <source>
        <strain evidence="15">DSM 11003</strain>
    </source>
</reference>
<evidence type="ECO:0000256" key="5">
    <source>
        <dbReference type="ARBA" id="ARBA00022679"/>
    </source>
</evidence>